<gene>
    <name evidence="2" type="ORF">AFUS01_LOCUS14348</name>
</gene>
<keyword evidence="1" id="KW-0472">Membrane</keyword>
<keyword evidence="1" id="KW-0812">Transmembrane</keyword>
<dbReference type="AlphaFoldDB" id="A0A8J2JVN9"/>
<protein>
    <submittedName>
        <fullName evidence="2">Uncharacterized protein</fullName>
    </submittedName>
</protein>
<keyword evidence="1" id="KW-1133">Transmembrane helix</keyword>
<name>A0A8J2JVN9_9HEXA</name>
<organism evidence="2 3">
    <name type="scientific">Allacma fusca</name>
    <dbReference type="NCBI Taxonomy" id="39272"/>
    <lineage>
        <taxon>Eukaryota</taxon>
        <taxon>Metazoa</taxon>
        <taxon>Ecdysozoa</taxon>
        <taxon>Arthropoda</taxon>
        <taxon>Hexapoda</taxon>
        <taxon>Collembola</taxon>
        <taxon>Symphypleona</taxon>
        <taxon>Sminthuridae</taxon>
        <taxon>Allacma</taxon>
    </lineage>
</organism>
<comment type="caution">
    <text evidence="2">The sequence shown here is derived from an EMBL/GenBank/DDBJ whole genome shotgun (WGS) entry which is preliminary data.</text>
</comment>
<feature type="transmembrane region" description="Helical" evidence="1">
    <location>
        <begin position="78"/>
        <end position="101"/>
    </location>
</feature>
<dbReference type="Proteomes" id="UP000708208">
    <property type="component" value="Unassembled WGS sequence"/>
</dbReference>
<proteinExistence type="predicted"/>
<reference evidence="2" key="1">
    <citation type="submission" date="2021-06" db="EMBL/GenBank/DDBJ databases">
        <authorList>
            <person name="Hodson N. C."/>
            <person name="Mongue J. A."/>
            <person name="Jaron S. K."/>
        </authorList>
    </citation>
    <scope>NUCLEOTIDE SEQUENCE</scope>
</reference>
<keyword evidence="3" id="KW-1185">Reference proteome</keyword>
<feature type="non-terminal residue" evidence="2">
    <location>
        <position position="1"/>
    </location>
</feature>
<evidence type="ECO:0000313" key="3">
    <source>
        <dbReference type="Proteomes" id="UP000708208"/>
    </source>
</evidence>
<dbReference type="EMBL" id="CAJVCH010121142">
    <property type="protein sequence ID" value="CAG7725391.1"/>
    <property type="molecule type" value="Genomic_DNA"/>
</dbReference>
<accession>A0A8J2JVN9</accession>
<sequence>TDLDLVRILSSAEFDDNPKPTGIWYSDETSDSAEDSNYKDFHDLLLLFAFQLFLSVARVIMAALLLHGSYTKNIRLIVIWITYAIAVLILRTCVDLVNLWGLYTNDIFDLDEILYIVYFLAEIFSIWMVSIHKKDVLNSLTSKRRLLSEIYSVSSHAM</sequence>
<evidence type="ECO:0000313" key="2">
    <source>
        <dbReference type="EMBL" id="CAG7725391.1"/>
    </source>
</evidence>
<feature type="transmembrane region" description="Helical" evidence="1">
    <location>
        <begin position="113"/>
        <end position="131"/>
    </location>
</feature>
<evidence type="ECO:0000256" key="1">
    <source>
        <dbReference type="SAM" id="Phobius"/>
    </source>
</evidence>
<feature type="transmembrane region" description="Helical" evidence="1">
    <location>
        <begin position="44"/>
        <end position="66"/>
    </location>
</feature>